<name>A0A4Y2UZ98_ARAVE</name>
<feature type="compositionally biased region" description="Basic residues" evidence="1">
    <location>
        <begin position="91"/>
        <end position="111"/>
    </location>
</feature>
<protein>
    <submittedName>
        <fullName evidence="2">Uncharacterized protein</fullName>
    </submittedName>
</protein>
<evidence type="ECO:0000313" key="2">
    <source>
        <dbReference type="EMBL" id="GBO17424.1"/>
    </source>
</evidence>
<organism evidence="2 3">
    <name type="scientific">Araneus ventricosus</name>
    <name type="common">Orbweaver spider</name>
    <name type="synonym">Epeira ventricosa</name>
    <dbReference type="NCBI Taxonomy" id="182803"/>
    <lineage>
        <taxon>Eukaryota</taxon>
        <taxon>Metazoa</taxon>
        <taxon>Ecdysozoa</taxon>
        <taxon>Arthropoda</taxon>
        <taxon>Chelicerata</taxon>
        <taxon>Arachnida</taxon>
        <taxon>Araneae</taxon>
        <taxon>Araneomorphae</taxon>
        <taxon>Entelegynae</taxon>
        <taxon>Araneoidea</taxon>
        <taxon>Araneidae</taxon>
        <taxon>Araneus</taxon>
    </lineage>
</organism>
<feature type="region of interest" description="Disordered" evidence="1">
    <location>
        <begin position="91"/>
        <end position="122"/>
    </location>
</feature>
<dbReference type="AlphaFoldDB" id="A0A4Y2UZ98"/>
<feature type="region of interest" description="Disordered" evidence="1">
    <location>
        <begin position="38"/>
        <end position="64"/>
    </location>
</feature>
<evidence type="ECO:0000256" key="1">
    <source>
        <dbReference type="SAM" id="MobiDB-lite"/>
    </source>
</evidence>
<proteinExistence type="predicted"/>
<sequence length="122" mass="14097">MHDVLRASGQKEKCHDIEFEESRQASLGIKREMLASSRTVPSVDSGFEPGTLRPRGRVLTTRPQRPVLRKQSVYLCCTLWSYLTHGFRSTRKGARHNKDLRRKRTNPRLQKHPSTPPLDSIY</sequence>
<comment type="caution">
    <text evidence="2">The sequence shown here is derived from an EMBL/GenBank/DDBJ whole genome shotgun (WGS) entry which is preliminary data.</text>
</comment>
<reference evidence="2 3" key="1">
    <citation type="journal article" date="2019" name="Sci. Rep.">
        <title>Orb-weaving spider Araneus ventricosus genome elucidates the spidroin gene catalogue.</title>
        <authorList>
            <person name="Kono N."/>
            <person name="Nakamura H."/>
            <person name="Ohtoshi R."/>
            <person name="Moran D.A.P."/>
            <person name="Shinohara A."/>
            <person name="Yoshida Y."/>
            <person name="Fujiwara M."/>
            <person name="Mori M."/>
            <person name="Tomita M."/>
            <person name="Arakawa K."/>
        </authorList>
    </citation>
    <scope>NUCLEOTIDE SEQUENCE [LARGE SCALE GENOMIC DNA]</scope>
</reference>
<accession>A0A4Y2UZ98</accession>
<evidence type="ECO:0000313" key="3">
    <source>
        <dbReference type="Proteomes" id="UP000499080"/>
    </source>
</evidence>
<dbReference type="Proteomes" id="UP000499080">
    <property type="component" value="Unassembled WGS sequence"/>
</dbReference>
<keyword evidence="3" id="KW-1185">Reference proteome</keyword>
<gene>
    <name evidence="2" type="ORF">AVEN_150715_1</name>
</gene>
<dbReference type="EMBL" id="BGPR01041181">
    <property type="protein sequence ID" value="GBO17424.1"/>
    <property type="molecule type" value="Genomic_DNA"/>
</dbReference>